<dbReference type="Pfam" id="PF18879">
    <property type="entry name" value="EspA_EspE"/>
    <property type="match status" value="1"/>
</dbReference>
<evidence type="ECO:0008006" key="6">
    <source>
        <dbReference type="Google" id="ProtNLM"/>
    </source>
</evidence>
<feature type="domain" description="ESX-1 secretion-associated protein EspA/EspE-like" evidence="2">
    <location>
        <begin position="18"/>
        <end position="99"/>
    </location>
</feature>
<dbReference type="EMBL" id="AP022593">
    <property type="protein sequence ID" value="BBY52061.1"/>
    <property type="molecule type" value="Genomic_DNA"/>
</dbReference>
<evidence type="ECO:0000313" key="4">
    <source>
        <dbReference type="EMBL" id="BBY52061.1"/>
    </source>
</evidence>
<feature type="region of interest" description="Disordered" evidence="1">
    <location>
        <begin position="323"/>
        <end position="352"/>
    </location>
</feature>
<proteinExistence type="predicted"/>
<accession>A0A7I7S6P5</accession>
<dbReference type="AlphaFoldDB" id="A0A7I7S6P5"/>
<geneLocation type="plasmid" evidence="5">
    <name>pjcm18538 dna</name>
</geneLocation>
<dbReference type="InterPro" id="IPR043796">
    <property type="entry name" value="ESX-1_EspA/EspE-like"/>
</dbReference>
<keyword evidence="5" id="KW-1185">Reference proteome</keyword>
<gene>
    <name evidence="4" type="ORF">MARA_55290</name>
</gene>
<protein>
    <recommendedName>
        <fullName evidence="6">ESX-1 secretion-associated protein EspA/EspE-like domain-containing protein</fullName>
    </recommendedName>
</protein>
<feature type="compositionally biased region" description="Basic and acidic residues" evidence="1">
    <location>
        <begin position="163"/>
        <end position="181"/>
    </location>
</feature>
<feature type="region of interest" description="Disordered" evidence="1">
    <location>
        <begin position="163"/>
        <end position="190"/>
    </location>
</feature>
<organism evidence="4 5">
    <name type="scientific">Mycolicibacterium arabiense</name>
    <dbReference type="NCBI Taxonomy" id="1286181"/>
    <lineage>
        <taxon>Bacteria</taxon>
        <taxon>Bacillati</taxon>
        <taxon>Actinomycetota</taxon>
        <taxon>Actinomycetes</taxon>
        <taxon>Mycobacteriales</taxon>
        <taxon>Mycobacteriaceae</taxon>
        <taxon>Mycolicibacterium</taxon>
    </lineage>
</organism>
<dbReference type="KEGG" id="marz:MARA_55290"/>
<dbReference type="InterPro" id="IPR057037">
    <property type="entry name" value="TPR_rep_actino"/>
</dbReference>
<reference evidence="4 5" key="1">
    <citation type="journal article" date="2019" name="Emerg. Microbes Infect.">
        <title>Comprehensive subspecies identification of 175 nontuberculous mycobacteria species based on 7547 genomic profiles.</title>
        <authorList>
            <person name="Matsumoto Y."/>
            <person name="Kinjo T."/>
            <person name="Motooka D."/>
            <person name="Nabeya D."/>
            <person name="Jung N."/>
            <person name="Uechi K."/>
            <person name="Horii T."/>
            <person name="Iida T."/>
            <person name="Fujita J."/>
            <person name="Nakamura S."/>
        </authorList>
    </citation>
    <scope>NUCLEOTIDE SEQUENCE [LARGE SCALE GENOMIC DNA]</scope>
    <source>
        <strain evidence="4 5">JCM 18538</strain>
    </source>
</reference>
<dbReference type="RefSeq" id="WP_163923730.1">
    <property type="nucleotide sequence ID" value="NZ_AP022593.1"/>
</dbReference>
<dbReference type="Pfam" id="PF23275">
    <property type="entry name" value="TPR_23"/>
    <property type="match status" value="1"/>
</dbReference>
<evidence type="ECO:0000259" key="3">
    <source>
        <dbReference type="Pfam" id="PF23275"/>
    </source>
</evidence>
<sequence>MGVLDGFDATWSKARETFGEGAPETGERFDQSSQLRAMQTTVESAAPGSKWTGSAASAYDAKNTKHGQRFGEMAVLDQRLNAKITESAQIVQTGRQNLDTVRQWVYDAAATVPQGKTREQMLVPIVKNGLGQVTEIVAKSNADLARIGGEIGDINKGWQALKEGQEPGEKDGEGDPQKVDGEGSEELQPEDMEELARKTLEGDQQAAAKVDEILQGIDDQQLGPNAKDHPLDPVQAELVGQMQAQMSDMSMADVNAARDRLGDERGVLTNAMQVMSNPNVEYPRHDKGGTQVVPSTPGGPLPNDGVLPGDTGALPDGVQQVLNERGDFNGPPNPSAGYPGTQTDYEGAERQRAADNMKNLADIVGDGDQRFQQGTALDREMMSNAKEWLAAQESPDGTKQEHWGDEVVERVFDTAGRDTVVNHDMLTSDKGFLQDVMTHEWQDNGDSASTLTDWISRDAYSTDAAVNERAGQTASAIADYLGDPANKDTFMNNTTGSQPNMSLGQMNPELTQSLANAMSPYVDEMAGRPLDTSTGWTAKDGEANLAYPHAAQVLGVLGTDSAAAAVLDARAASVQGAYINEFAGSVVDSNGQSSNSSAMEAAGRLKGIWDEGAYMSVRDTESDAATARQEAYERMKTNYDAAFGLAGGIPYAGPALELQSKLMQDAILGPQPQGVEPTKTPIESSLGMRSVLAQTFIDNNIGDPANIAALRAEFDTDKDGILDVPSDDLYDPQRDLFSNYVQNYFNNMGETVTEPLNEYERSYRDVLS</sequence>
<name>A0A7I7S6P5_9MYCO</name>
<evidence type="ECO:0000259" key="2">
    <source>
        <dbReference type="Pfam" id="PF18879"/>
    </source>
</evidence>
<feature type="domain" description="TPR repeat" evidence="3">
    <location>
        <begin position="218"/>
        <end position="454"/>
    </location>
</feature>
<dbReference type="Proteomes" id="UP000467428">
    <property type="component" value="Chromosome"/>
</dbReference>
<evidence type="ECO:0000313" key="5">
    <source>
        <dbReference type="Proteomes" id="UP000467428"/>
    </source>
</evidence>
<evidence type="ECO:0000256" key="1">
    <source>
        <dbReference type="SAM" id="MobiDB-lite"/>
    </source>
</evidence>